<name>A0A5C4LT93_9PSEU</name>
<dbReference type="EMBL" id="VDFW01000028">
    <property type="protein sequence ID" value="TNC22237.1"/>
    <property type="molecule type" value="Genomic_DNA"/>
</dbReference>
<proteinExistence type="predicted"/>
<dbReference type="RefSeq" id="WP_139099429.1">
    <property type="nucleotide sequence ID" value="NZ_VDFW01000028.1"/>
</dbReference>
<dbReference type="AlphaFoldDB" id="A0A5C4LT93"/>
<evidence type="ECO:0000313" key="2">
    <source>
        <dbReference type="Proteomes" id="UP000305546"/>
    </source>
</evidence>
<gene>
    <name evidence="1" type="ORF">FG385_26040</name>
</gene>
<comment type="caution">
    <text evidence="1">The sequence shown here is derived from an EMBL/GenBank/DDBJ whole genome shotgun (WGS) entry which is preliminary data.</text>
</comment>
<keyword evidence="2" id="KW-1185">Reference proteome</keyword>
<accession>A0A5C4LT93</accession>
<protein>
    <submittedName>
        <fullName evidence="1">Uncharacterized protein</fullName>
    </submittedName>
</protein>
<organism evidence="1 2">
    <name type="scientific">Amycolatopsis alkalitolerans</name>
    <dbReference type="NCBI Taxonomy" id="2547244"/>
    <lineage>
        <taxon>Bacteria</taxon>
        <taxon>Bacillati</taxon>
        <taxon>Actinomycetota</taxon>
        <taxon>Actinomycetes</taxon>
        <taxon>Pseudonocardiales</taxon>
        <taxon>Pseudonocardiaceae</taxon>
        <taxon>Amycolatopsis</taxon>
    </lineage>
</organism>
<reference evidence="1 2" key="1">
    <citation type="submission" date="2019-06" db="EMBL/GenBank/DDBJ databases">
        <title>Amycolatopsis alkalitolerans sp. nov., isolated from Gastrodia elata Blume.</title>
        <authorList>
            <person name="Narsing Rao M.P."/>
            <person name="Li W.J."/>
        </authorList>
    </citation>
    <scope>NUCLEOTIDE SEQUENCE [LARGE SCALE GENOMIC DNA]</scope>
    <source>
        <strain evidence="1 2">SYSUP0005</strain>
    </source>
</reference>
<evidence type="ECO:0000313" key="1">
    <source>
        <dbReference type="EMBL" id="TNC22237.1"/>
    </source>
</evidence>
<sequence length="66" mass="7438">MVLIAECVGCKTRLSGPAYDRLTDLFTAMERDGWLVDDIDPRCPKCLQLEGRHSEHAELDGESRAF</sequence>
<dbReference type="Proteomes" id="UP000305546">
    <property type="component" value="Unassembled WGS sequence"/>
</dbReference>